<sequence length="74" mass="8129">MHLHFIEFRNRCPVAADVPRVSQFDWIMFRGRGISMIPVIIDTGSAALNGLFNTLGAALHGLVDTLWTGSFGGR</sequence>
<evidence type="ECO:0000313" key="2">
    <source>
        <dbReference type="Proteomes" id="UP000807309"/>
    </source>
</evidence>
<organism evidence="1 2">
    <name type="scientific">Nocardia abscessus</name>
    <dbReference type="NCBI Taxonomy" id="120957"/>
    <lineage>
        <taxon>Bacteria</taxon>
        <taxon>Bacillati</taxon>
        <taxon>Actinomycetota</taxon>
        <taxon>Actinomycetes</taxon>
        <taxon>Mycobacteriales</taxon>
        <taxon>Nocardiaceae</taxon>
        <taxon>Nocardia</taxon>
    </lineage>
</organism>
<protein>
    <submittedName>
        <fullName evidence="1">Uncharacterized protein</fullName>
    </submittedName>
</protein>
<proteinExistence type="predicted"/>
<evidence type="ECO:0000313" key="1">
    <source>
        <dbReference type="EMBL" id="MBF6226899.1"/>
    </source>
</evidence>
<dbReference type="Proteomes" id="UP000807309">
    <property type="component" value="Unassembled WGS sequence"/>
</dbReference>
<gene>
    <name evidence="1" type="ORF">IU470_17530</name>
</gene>
<comment type="caution">
    <text evidence="1">The sequence shown here is derived from an EMBL/GenBank/DDBJ whole genome shotgun (WGS) entry which is preliminary data.</text>
</comment>
<name>A0ABS0C968_9NOCA</name>
<reference evidence="1 2" key="1">
    <citation type="submission" date="2020-10" db="EMBL/GenBank/DDBJ databases">
        <title>Identification of Nocardia species via Next-generation sequencing and recognition of intraspecies genetic diversity.</title>
        <authorList>
            <person name="Li P."/>
            <person name="Li P."/>
            <person name="Lu B."/>
        </authorList>
    </citation>
    <scope>NUCLEOTIDE SEQUENCE [LARGE SCALE GENOMIC DNA]</scope>
    <source>
        <strain evidence="1 2">N-11</strain>
    </source>
</reference>
<keyword evidence="2" id="KW-1185">Reference proteome</keyword>
<dbReference type="RefSeq" id="WP_195033940.1">
    <property type="nucleotide sequence ID" value="NZ_JADLRE010000012.1"/>
</dbReference>
<accession>A0ABS0C968</accession>
<dbReference type="EMBL" id="JADLRE010000012">
    <property type="protein sequence ID" value="MBF6226899.1"/>
    <property type="molecule type" value="Genomic_DNA"/>
</dbReference>